<name>A0ABQ8RZJ3_PERAM</name>
<reference evidence="1 2" key="1">
    <citation type="journal article" date="2022" name="Allergy">
        <title>Genome assembly and annotation of Periplaneta americana reveal a comprehensive cockroach allergen profile.</title>
        <authorList>
            <person name="Wang L."/>
            <person name="Xiong Q."/>
            <person name="Saelim N."/>
            <person name="Wang L."/>
            <person name="Nong W."/>
            <person name="Wan A.T."/>
            <person name="Shi M."/>
            <person name="Liu X."/>
            <person name="Cao Q."/>
            <person name="Hui J.H.L."/>
            <person name="Sookrung N."/>
            <person name="Leung T.F."/>
            <person name="Tungtrongchitr A."/>
            <person name="Tsui S.K.W."/>
        </authorList>
    </citation>
    <scope>NUCLEOTIDE SEQUENCE [LARGE SCALE GENOMIC DNA]</scope>
    <source>
        <strain evidence="1">PWHHKU_190912</strain>
    </source>
</reference>
<proteinExistence type="predicted"/>
<organism evidence="1 2">
    <name type="scientific">Periplaneta americana</name>
    <name type="common">American cockroach</name>
    <name type="synonym">Blatta americana</name>
    <dbReference type="NCBI Taxonomy" id="6978"/>
    <lineage>
        <taxon>Eukaryota</taxon>
        <taxon>Metazoa</taxon>
        <taxon>Ecdysozoa</taxon>
        <taxon>Arthropoda</taxon>
        <taxon>Hexapoda</taxon>
        <taxon>Insecta</taxon>
        <taxon>Pterygota</taxon>
        <taxon>Neoptera</taxon>
        <taxon>Polyneoptera</taxon>
        <taxon>Dictyoptera</taxon>
        <taxon>Blattodea</taxon>
        <taxon>Blattoidea</taxon>
        <taxon>Blattidae</taxon>
        <taxon>Blattinae</taxon>
        <taxon>Periplaneta</taxon>
    </lineage>
</organism>
<dbReference type="Proteomes" id="UP001148838">
    <property type="component" value="Unassembled WGS sequence"/>
</dbReference>
<gene>
    <name evidence="1" type="ORF">ANN_24702</name>
</gene>
<keyword evidence="2" id="KW-1185">Reference proteome</keyword>
<protein>
    <recommendedName>
        <fullName evidence="3">RNase H type-1 domain-containing protein</fullName>
    </recommendedName>
</protein>
<evidence type="ECO:0008006" key="3">
    <source>
        <dbReference type="Google" id="ProtNLM"/>
    </source>
</evidence>
<comment type="caution">
    <text evidence="1">The sequence shown here is derived from an EMBL/GenBank/DDBJ whole genome shotgun (WGS) entry which is preliminary data.</text>
</comment>
<sequence>MVKAHIGMEGNELADKHAKEEAEAILPINFNRKPITSVVTELRKECLEKWQSGWQNTQKDATCKLFSPTIEQQLKLKIPISSEFTAVVTRHWKTKAYLHRFKLASNLLCPCSLGEQTTHHLIHERQRKILKNQITSSRGNWPTTYSNLIAKHTNAFSR</sequence>
<accession>A0ABQ8RZJ3</accession>
<dbReference type="EMBL" id="JAJSOF020000038">
    <property type="protein sequence ID" value="KAJ4427087.1"/>
    <property type="molecule type" value="Genomic_DNA"/>
</dbReference>
<evidence type="ECO:0000313" key="2">
    <source>
        <dbReference type="Proteomes" id="UP001148838"/>
    </source>
</evidence>
<evidence type="ECO:0000313" key="1">
    <source>
        <dbReference type="EMBL" id="KAJ4427087.1"/>
    </source>
</evidence>